<dbReference type="EMBL" id="WUYX01000026">
    <property type="protein sequence ID" value="MXV61873.1"/>
    <property type="molecule type" value="Genomic_DNA"/>
</dbReference>
<feature type="region of interest" description="Disordered" evidence="2">
    <location>
        <begin position="185"/>
        <end position="232"/>
    </location>
</feature>
<keyword evidence="1" id="KW-0732">Signal</keyword>
<accession>A0A6B0VL16</accession>
<feature type="compositionally biased region" description="Polar residues" evidence="2">
    <location>
        <begin position="71"/>
        <end position="89"/>
    </location>
</feature>
<dbReference type="NCBIfam" id="TIGR04126">
    <property type="entry name" value="PGF_CTERM"/>
    <property type="match status" value="1"/>
</dbReference>
<evidence type="ECO:0000256" key="1">
    <source>
        <dbReference type="ARBA" id="ARBA00022729"/>
    </source>
</evidence>
<dbReference type="PROSITE" id="PS51318">
    <property type="entry name" value="TAT"/>
    <property type="match status" value="1"/>
</dbReference>
<feature type="compositionally biased region" description="Acidic residues" evidence="2">
    <location>
        <begin position="208"/>
        <end position="217"/>
    </location>
</feature>
<name>A0A6B0VL16_9EURY</name>
<evidence type="ECO:0000313" key="4">
    <source>
        <dbReference type="Proteomes" id="UP000434101"/>
    </source>
</evidence>
<dbReference type="InterPro" id="IPR006311">
    <property type="entry name" value="TAT_signal"/>
</dbReference>
<proteinExistence type="predicted"/>
<dbReference type="OrthoDB" id="378733at2157"/>
<comment type="caution">
    <text evidence="3">The sequence shown here is derived from an EMBL/GenBank/DDBJ whole genome shotgun (WGS) entry which is preliminary data.</text>
</comment>
<evidence type="ECO:0000256" key="2">
    <source>
        <dbReference type="SAM" id="MobiDB-lite"/>
    </source>
</evidence>
<organism evidence="3 4">
    <name type="scientific">Natronorubrum halalkaliphilum</name>
    <dbReference type="NCBI Taxonomy" id="2691917"/>
    <lineage>
        <taxon>Archaea</taxon>
        <taxon>Methanobacteriati</taxon>
        <taxon>Methanobacteriota</taxon>
        <taxon>Stenosarchaea group</taxon>
        <taxon>Halobacteria</taxon>
        <taxon>Halobacteriales</taxon>
        <taxon>Natrialbaceae</taxon>
        <taxon>Natronorubrum</taxon>
    </lineage>
</organism>
<dbReference type="RefSeq" id="WP_160064127.1">
    <property type="nucleotide sequence ID" value="NZ_WUYX01000026.1"/>
</dbReference>
<reference evidence="3 4" key="1">
    <citation type="submission" date="2020-01" db="EMBL/GenBank/DDBJ databases">
        <title>Natronorubrum sp. JWXQ-INN 674 isolated from Inner Mongolia Autonomous Region of China.</title>
        <authorList>
            <person name="Xue Q."/>
        </authorList>
    </citation>
    <scope>NUCLEOTIDE SEQUENCE [LARGE SCALE GENOMIC DNA]</scope>
    <source>
        <strain evidence="3 4">JWXQ-INN-674</strain>
    </source>
</reference>
<protein>
    <submittedName>
        <fullName evidence="3">PGF-CTERM sorting domain-containing protein</fullName>
    </submittedName>
</protein>
<sequence length="247" mass="26532">MTKNSDSETTPWMRRKVLQTTAAGLLTGTAISVGSTPISAEEDETDADDETETDDKEEDEASEEEEEATTCDGSPSMSRTSVTTPNSRITTEDPAVVEANFRPDQMISDDCTIIVDLEFSFTDAGFQWGGGAEWDQATSDLVVGTFEVRPGEVRDIRAELHTQGAEAGDSVTVVADYELWFEGNPEESVQQSGIRHTIEVEEPNPAPEESEDDDESTVDGVPGFGVPGALAGLSGAGYILKRRLTGD</sequence>
<feature type="compositionally biased region" description="Acidic residues" evidence="2">
    <location>
        <begin position="40"/>
        <end position="69"/>
    </location>
</feature>
<dbReference type="AlphaFoldDB" id="A0A6B0VL16"/>
<dbReference type="GO" id="GO:0030115">
    <property type="term" value="C:S-layer"/>
    <property type="evidence" value="ECO:0007669"/>
    <property type="project" value="UniProtKB-SubCell"/>
</dbReference>
<gene>
    <name evidence="3" type="ORF">GS429_07350</name>
</gene>
<dbReference type="InterPro" id="IPR026371">
    <property type="entry name" value="PGF_CTERM"/>
</dbReference>
<keyword evidence="4" id="KW-1185">Reference proteome</keyword>
<dbReference type="Proteomes" id="UP000434101">
    <property type="component" value="Unassembled WGS sequence"/>
</dbReference>
<evidence type="ECO:0000313" key="3">
    <source>
        <dbReference type="EMBL" id="MXV61873.1"/>
    </source>
</evidence>
<feature type="region of interest" description="Disordered" evidence="2">
    <location>
        <begin position="23"/>
        <end position="95"/>
    </location>
</feature>
<dbReference type="GO" id="GO:0005886">
    <property type="term" value="C:plasma membrane"/>
    <property type="evidence" value="ECO:0007669"/>
    <property type="project" value="UniProtKB-SubCell"/>
</dbReference>